<evidence type="ECO:0000256" key="1">
    <source>
        <dbReference type="ARBA" id="ARBA00001554"/>
    </source>
</evidence>
<keyword evidence="6" id="KW-1185">Reference proteome</keyword>
<accession>A0A011N2X6</accession>
<dbReference type="AlphaFoldDB" id="A0A011N2X6"/>
<keyword evidence="3 4" id="KW-0456">Lyase</keyword>
<dbReference type="SUPFAM" id="SSF55248">
    <property type="entry name" value="PCD-like"/>
    <property type="match status" value="1"/>
</dbReference>
<protein>
    <recommendedName>
        <fullName evidence="4">Putative pterin-4-alpha-carbinolamine dehydratase</fullName>
        <shortName evidence="4">PHS</shortName>
        <ecNumber evidence="4">4.2.1.96</ecNumber>
    </recommendedName>
    <alternativeName>
        <fullName evidence="4">4-alpha-hydroxy-tetrahydropterin dehydratase</fullName>
    </alternativeName>
    <alternativeName>
        <fullName evidence="4">Pterin carbinolamine dehydratase</fullName>
        <shortName evidence="4">PCD</shortName>
    </alternativeName>
</protein>
<evidence type="ECO:0000256" key="4">
    <source>
        <dbReference type="HAMAP-Rule" id="MF_00434"/>
    </source>
</evidence>
<dbReference type="HAMAP" id="MF_00434">
    <property type="entry name" value="Pterin_4_alpha"/>
    <property type="match status" value="1"/>
</dbReference>
<dbReference type="PANTHER" id="PTHR12599:SF0">
    <property type="entry name" value="PTERIN-4-ALPHA-CARBINOLAMINE DEHYDRATASE"/>
    <property type="match status" value="1"/>
</dbReference>
<comment type="catalytic activity">
    <reaction evidence="1 4">
        <text>(4aS,6R)-4a-hydroxy-L-erythro-5,6,7,8-tetrahydrobiopterin = (6R)-L-erythro-6,7-dihydrobiopterin + H2O</text>
        <dbReference type="Rhea" id="RHEA:11920"/>
        <dbReference type="ChEBI" id="CHEBI:15377"/>
        <dbReference type="ChEBI" id="CHEBI:15642"/>
        <dbReference type="ChEBI" id="CHEBI:43120"/>
        <dbReference type="EC" id="4.2.1.96"/>
    </reaction>
</comment>
<dbReference type="CDD" id="cd00913">
    <property type="entry name" value="PCD_DCoH_subfamily_a"/>
    <property type="match status" value="1"/>
</dbReference>
<name>A0A011N2X6_9PROT</name>
<evidence type="ECO:0000256" key="3">
    <source>
        <dbReference type="ARBA" id="ARBA00023239"/>
    </source>
</evidence>
<dbReference type="GO" id="GO:0008124">
    <property type="term" value="F:4-alpha-hydroxytetrahydrobiopterin dehydratase activity"/>
    <property type="evidence" value="ECO:0007669"/>
    <property type="project" value="UniProtKB-UniRule"/>
</dbReference>
<evidence type="ECO:0000313" key="5">
    <source>
        <dbReference type="EMBL" id="EXI69246.1"/>
    </source>
</evidence>
<dbReference type="InterPro" id="IPR036428">
    <property type="entry name" value="PCD_sf"/>
</dbReference>
<reference evidence="5" key="1">
    <citation type="submission" date="2014-02" db="EMBL/GenBank/DDBJ databases">
        <title>Expanding our view of genomic diversity in Candidatus Accumulibacter clades.</title>
        <authorList>
            <person name="Skennerton C.T."/>
            <person name="Barr J.J."/>
            <person name="Slater F.R."/>
            <person name="Bond P.L."/>
            <person name="Tyson G.W."/>
        </authorList>
    </citation>
    <scope>NUCLEOTIDE SEQUENCE [LARGE SCALE GENOMIC DNA]</scope>
</reference>
<dbReference type="STRING" id="1454001.AW08_00454"/>
<dbReference type="InterPro" id="IPR001533">
    <property type="entry name" value="Pterin_deHydtase"/>
</dbReference>
<organism evidence="5 6">
    <name type="scientific">Candidatus Accumulibacter adjunctus</name>
    <dbReference type="NCBI Taxonomy" id="1454001"/>
    <lineage>
        <taxon>Bacteria</taxon>
        <taxon>Pseudomonadati</taxon>
        <taxon>Pseudomonadota</taxon>
        <taxon>Betaproteobacteria</taxon>
        <taxon>Candidatus Accumulibacter</taxon>
    </lineage>
</organism>
<comment type="caution">
    <text evidence="5">The sequence shown here is derived from an EMBL/GenBank/DDBJ whole genome shotgun (WGS) entry which is preliminary data.</text>
</comment>
<dbReference type="EMBL" id="JFAX01000002">
    <property type="protein sequence ID" value="EXI69246.1"/>
    <property type="molecule type" value="Genomic_DNA"/>
</dbReference>
<dbReference type="Pfam" id="PF01329">
    <property type="entry name" value="Pterin_4a"/>
    <property type="match status" value="1"/>
</dbReference>
<dbReference type="GO" id="GO:0006729">
    <property type="term" value="P:tetrahydrobiopterin biosynthetic process"/>
    <property type="evidence" value="ECO:0007669"/>
    <property type="project" value="InterPro"/>
</dbReference>
<dbReference type="NCBIfam" id="NF002017">
    <property type="entry name" value="PRK00823.1-2"/>
    <property type="match status" value="1"/>
</dbReference>
<sequence length="113" mass="12412">MSGLQDLAADRCRPLRGTEHAIDRTQATQLLVDLPGWQIDATGVLCKEFSFDTYTGAILFVNIVAGLAERENHHPDLEVGYGRVIVRYSTHDVGGLSRNDFVCAAKIEALARI</sequence>
<comment type="similarity">
    <text evidence="2 4">Belongs to the pterin-4-alpha-carbinolamine dehydratase family.</text>
</comment>
<dbReference type="Gene3D" id="3.30.1360.20">
    <property type="entry name" value="Transcriptional coactivator/pterin dehydratase"/>
    <property type="match status" value="1"/>
</dbReference>
<proteinExistence type="inferred from homology"/>
<dbReference type="PATRIC" id="fig|1454001.3.peg.416"/>
<dbReference type="EC" id="4.2.1.96" evidence="4"/>
<evidence type="ECO:0000256" key="2">
    <source>
        <dbReference type="ARBA" id="ARBA00006472"/>
    </source>
</evidence>
<dbReference type="PANTHER" id="PTHR12599">
    <property type="entry name" value="PTERIN-4-ALPHA-CARBINOLAMINE DEHYDRATASE"/>
    <property type="match status" value="1"/>
</dbReference>
<dbReference type="Proteomes" id="UP000020218">
    <property type="component" value="Unassembled WGS sequence"/>
</dbReference>
<gene>
    <name evidence="5" type="ORF">AW08_00454</name>
</gene>
<evidence type="ECO:0000313" key="6">
    <source>
        <dbReference type="Proteomes" id="UP000020218"/>
    </source>
</evidence>